<organism evidence="2 3">
    <name type="scientific">Ridgeia piscesae</name>
    <name type="common">Tubeworm</name>
    <dbReference type="NCBI Taxonomy" id="27915"/>
    <lineage>
        <taxon>Eukaryota</taxon>
        <taxon>Metazoa</taxon>
        <taxon>Spiralia</taxon>
        <taxon>Lophotrochozoa</taxon>
        <taxon>Annelida</taxon>
        <taxon>Polychaeta</taxon>
        <taxon>Sedentaria</taxon>
        <taxon>Canalipalpata</taxon>
        <taxon>Sabellida</taxon>
        <taxon>Siboglinidae</taxon>
        <taxon>Ridgeia</taxon>
    </lineage>
</organism>
<feature type="compositionally biased region" description="Polar residues" evidence="1">
    <location>
        <begin position="1"/>
        <end position="24"/>
    </location>
</feature>
<evidence type="ECO:0000256" key="1">
    <source>
        <dbReference type="SAM" id="MobiDB-lite"/>
    </source>
</evidence>
<gene>
    <name evidence="2" type="ORF">NP493_3g04024</name>
</gene>
<dbReference type="Proteomes" id="UP001209878">
    <property type="component" value="Unassembled WGS sequence"/>
</dbReference>
<evidence type="ECO:0000313" key="2">
    <source>
        <dbReference type="EMBL" id="KAK2194017.1"/>
    </source>
</evidence>
<dbReference type="AlphaFoldDB" id="A0AAD9PFU1"/>
<feature type="region of interest" description="Disordered" evidence="1">
    <location>
        <begin position="48"/>
        <end position="74"/>
    </location>
</feature>
<comment type="caution">
    <text evidence="2">The sequence shown here is derived from an EMBL/GenBank/DDBJ whole genome shotgun (WGS) entry which is preliminary data.</text>
</comment>
<feature type="compositionally biased region" description="Polar residues" evidence="1">
    <location>
        <begin position="54"/>
        <end position="64"/>
    </location>
</feature>
<name>A0AAD9PFU1_RIDPI</name>
<proteinExistence type="predicted"/>
<evidence type="ECO:0000313" key="3">
    <source>
        <dbReference type="Proteomes" id="UP001209878"/>
    </source>
</evidence>
<keyword evidence="3" id="KW-1185">Reference proteome</keyword>
<protein>
    <submittedName>
        <fullName evidence="2">Uncharacterized protein</fullName>
    </submittedName>
</protein>
<feature type="region of interest" description="Disordered" evidence="1">
    <location>
        <begin position="1"/>
        <end position="28"/>
    </location>
</feature>
<reference evidence="2" key="1">
    <citation type="journal article" date="2023" name="Mol. Biol. Evol.">
        <title>Third-Generation Sequencing Reveals the Adaptive Role of the Epigenome in Three Deep-Sea Polychaetes.</title>
        <authorList>
            <person name="Perez M."/>
            <person name="Aroh O."/>
            <person name="Sun Y."/>
            <person name="Lan Y."/>
            <person name="Juniper S.K."/>
            <person name="Young C.R."/>
            <person name="Angers B."/>
            <person name="Qian P.Y."/>
        </authorList>
    </citation>
    <scope>NUCLEOTIDE SEQUENCE</scope>
    <source>
        <strain evidence="2">R07B-5</strain>
    </source>
</reference>
<accession>A0AAD9PFU1</accession>
<sequence>MTQKALNSRATLASSRNLSQTATQSHRRRLWTLSSHSLRMQQQQEKLPGRCAVESSQNASTQVERAQRRREWRF</sequence>
<dbReference type="EMBL" id="JAODUO010000003">
    <property type="protein sequence ID" value="KAK2194017.1"/>
    <property type="molecule type" value="Genomic_DNA"/>
</dbReference>